<keyword evidence="4 7" id="KW-0801">TPQ</keyword>
<keyword evidence="14" id="KW-1185">Reference proteome</keyword>
<evidence type="ECO:0000256" key="9">
    <source>
        <dbReference type="RuleBase" id="RU000672"/>
    </source>
</evidence>
<evidence type="ECO:0000256" key="1">
    <source>
        <dbReference type="ARBA" id="ARBA00001935"/>
    </source>
</evidence>
<evidence type="ECO:0000259" key="12">
    <source>
        <dbReference type="Pfam" id="PF02727"/>
    </source>
</evidence>
<dbReference type="InterPro" id="IPR015800">
    <property type="entry name" value="Cu_amine_oxidase_N2"/>
</dbReference>
<dbReference type="VEuPathDB" id="FungiDB:CIMG_12395"/>
<dbReference type="AlphaFoldDB" id="A0A0D8JT22"/>
<comment type="cofactor">
    <cofactor evidence="1">
        <name>Cu cation</name>
        <dbReference type="ChEBI" id="CHEBI:23378"/>
    </cofactor>
</comment>
<evidence type="ECO:0000256" key="6">
    <source>
        <dbReference type="ARBA" id="ARBA00023008"/>
    </source>
</evidence>
<dbReference type="PROSITE" id="PS01164">
    <property type="entry name" value="COPPER_AMINE_OXID_1"/>
    <property type="match status" value="1"/>
</dbReference>
<name>A0A0D8JT22_COCIM</name>
<evidence type="ECO:0000256" key="3">
    <source>
        <dbReference type="ARBA" id="ARBA00022723"/>
    </source>
</evidence>
<dbReference type="RefSeq" id="XP_012214179.1">
    <property type="nucleotide sequence ID" value="XM_012358756.1"/>
</dbReference>
<comment type="similarity">
    <text evidence="2 9">Belongs to the copper/topaquinone oxidase family.</text>
</comment>
<feature type="active site" description="Proton acceptor" evidence="7">
    <location>
        <position position="316"/>
    </location>
</feature>
<feature type="active site" description="Schiff-base intermediate with substrate; via topaquinone" evidence="7">
    <location>
        <position position="400"/>
    </location>
</feature>
<keyword evidence="6 9" id="KW-0186">Copper</keyword>
<keyword evidence="3 9" id="KW-0479">Metal-binding</keyword>
<evidence type="ECO:0000259" key="11">
    <source>
        <dbReference type="Pfam" id="PF01179"/>
    </source>
</evidence>
<dbReference type="GO" id="GO:0048038">
    <property type="term" value="F:quinone binding"/>
    <property type="evidence" value="ECO:0007669"/>
    <property type="project" value="InterPro"/>
</dbReference>
<accession>A0A0D8JT22</accession>
<feature type="domain" description="Copper amine oxidase N2-terminal" evidence="12">
    <location>
        <begin position="6"/>
        <end position="95"/>
    </location>
</feature>
<dbReference type="GO" id="GO:0005507">
    <property type="term" value="F:copper ion binding"/>
    <property type="evidence" value="ECO:0007669"/>
    <property type="project" value="InterPro"/>
</dbReference>
<dbReference type="Gene3D" id="2.70.98.20">
    <property type="entry name" value="Copper amine oxidase, catalytic domain"/>
    <property type="match status" value="1"/>
</dbReference>
<evidence type="ECO:0000256" key="4">
    <source>
        <dbReference type="ARBA" id="ARBA00022772"/>
    </source>
</evidence>
<feature type="modified residue" description="2',4',5'-topaquinone" evidence="8">
    <location>
        <position position="400"/>
    </location>
</feature>
<dbReference type="SUPFAM" id="SSF54416">
    <property type="entry name" value="Amine oxidase N-terminal region"/>
    <property type="match status" value="2"/>
</dbReference>
<dbReference type="Pfam" id="PF01179">
    <property type="entry name" value="Cu_amine_oxid"/>
    <property type="match status" value="1"/>
</dbReference>
<feature type="domain" description="Copper amine oxidase catalytic" evidence="11">
    <location>
        <begin position="243"/>
        <end position="650"/>
    </location>
</feature>
<evidence type="ECO:0000313" key="14">
    <source>
        <dbReference type="Proteomes" id="UP000001261"/>
    </source>
</evidence>
<evidence type="ECO:0000256" key="2">
    <source>
        <dbReference type="ARBA" id="ARBA00007983"/>
    </source>
</evidence>
<dbReference type="GO" id="GO:0008131">
    <property type="term" value="F:primary methylamine oxidase activity"/>
    <property type="evidence" value="ECO:0007669"/>
    <property type="project" value="InterPro"/>
</dbReference>
<comment type="PTM">
    <text evidence="8 9">Topaquinone (TPQ) is generated by copper-dependent autoxidation of a specific tyrosyl residue.</text>
</comment>
<dbReference type="InterPro" id="IPR016182">
    <property type="entry name" value="Cu_amine_oxidase_N-reg"/>
</dbReference>
<dbReference type="Pfam" id="PF02727">
    <property type="entry name" value="Cu_amine_oxidN2"/>
    <property type="match status" value="1"/>
</dbReference>
<dbReference type="PANTHER" id="PTHR10638">
    <property type="entry name" value="COPPER AMINE OXIDASE"/>
    <property type="match status" value="1"/>
</dbReference>
<reference evidence="14" key="1">
    <citation type="journal article" date="2009" name="Genome Res.">
        <title>Comparative genomic analyses of the human fungal pathogens Coccidioides and their relatives.</title>
        <authorList>
            <person name="Sharpton T.J."/>
            <person name="Stajich J.E."/>
            <person name="Rounsley S.D."/>
            <person name="Gardner M.J."/>
            <person name="Wortman J.R."/>
            <person name="Jordar V.S."/>
            <person name="Maiti R."/>
            <person name="Kodira C.D."/>
            <person name="Neafsey D.E."/>
            <person name="Zeng Q."/>
            <person name="Hung C.-Y."/>
            <person name="McMahan C."/>
            <person name="Muszewska A."/>
            <person name="Grynberg M."/>
            <person name="Mandel M.A."/>
            <person name="Kellner E.M."/>
            <person name="Barker B.M."/>
            <person name="Galgiani J.N."/>
            <person name="Orbach M.J."/>
            <person name="Kirkland T.N."/>
            <person name="Cole G.T."/>
            <person name="Henn M.R."/>
            <person name="Birren B.W."/>
            <person name="Taylor J.W."/>
        </authorList>
    </citation>
    <scope>NUCLEOTIDE SEQUENCE [LARGE SCALE GENOMIC DNA]</scope>
    <source>
        <strain evidence="14">RS</strain>
    </source>
</reference>
<dbReference type="EMBL" id="GG704912">
    <property type="protein sequence ID" value="KJF60442.1"/>
    <property type="molecule type" value="Genomic_DNA"/>
</dbReference>
<protein>
    <recommendedName>
        <fullName evidence="9">Amine oxidase</fullName>
        <ecNumber evidence="9">1.4.3.-</ecNumber>
    </recommendedName>
</protein>
<dbReference type="InterPro" id="IPR015798">
    <property type="entry name" value="Cu_amine_oxidase_C"/>
</dbReference>
<sequence>MDHPVHPLLTLQPSEVRRASQIVKDKFASRHVLFRIIAVKEPPKDEVVQFLEAERAGRPLRYPARRIYVSYQFKGESGAFEDIVELYSGSVVHHRQLPRGMHLPSSQDDMLAVQNLVLDDPLVKSEIARLNLPPNTEVVPETWPYGKENDIPDPKRYQVWFFLKSIDPGAQKHPSANHFAHPLDFSAVVDDVTKKVIRIDRLPMGWGLDSISGDNDQWQPNPDAEYATDLQPSIRSDVKPICIQQPEGVSFRVEANDQVVHWQKWRFHLDFNWREGAVLRDVSYDGRPLFYRLSLAEMTVPYADPRSPFHRKSAYDLGEGGVGITANNLQLGCDCLGSIRYFDRWLSDERGEPEIRKNCICMHEVDAGIGWKHTNYRNGRAEVTRARELVIQTIMTISNYEYILCWILDTAGALHYEVRATGIMSVVPADQREDFTKLDYGIMVSPGVMAPSHQHIFCLRLDPAMDGYNSSVVKYDETIPEPMNPATNPYGVMYRVKETPITESGYLDLNPATNRTVKIVSNDSRNSVTGHQKGYKIHIPATQLLLADPNSVHFRRAAFADHHFYFTRQSENELYPAGEFPWQSIGGLEEDSGLRQWAARKDPLVPGNGVVWTIFGFTHNPRPEDWPVMPCEVFRLAIKPSHFFDKNPALDMPASEQKTNKSTLVEPEKSAGGACCPDL</sequence>
<dbReference type="GO" id="GO:0009308">
    <property type="term" value="P:amine metabolic process"/>
    <property type="evidence" value="ECO:0007669"/>
    <property type="project" value="UniProtKB-UniRule"/>
</dbReference>
<dbReference type="OMA" id="VMPCEVF"/>
<dbReference type="OrthoDB" id="5379943at2759"/>
<feature type="region of interest" description="Disordered" evidence="10">
    <location>
        <begin position="649"/>
        <end position="679"/>
    </location>
</feature>
<proteinExistence type="inferred from homology"/>
<dbReference type="InParanoid" id="A0A0D8JT22"/>
<reference evidence="14" key="2">
    <citation type="journal article" date="2010" name="Genome Res.">
        <title>Population genomic sequencing of Coccidioides fungi reveals recent hybridization and transposon control.</title>
        <authorList>
            <person name="Neafsey D.E."/>
            <person name="Barker B.M."/>
            <person name="Sharpton T.J."/>
            <person name="Stajich J.E."/>
            <person name="Park D.J."/>
            <person name="Whiston E."/>
            <person name="Hung C.-Y."/>
            <person name="McMahan C."/>
            <person name="White J."/>
            <person name="Sykes S."/>
            <person name="Heiman D."/>
            <person name="Young S."/>
            <person name="Zeng Q."/>
            <person name="Abouelleil A."/>
            <person name="Aftuck L."/>
            <person name="Bessette D."/>
            <person name="Brown A."/>
            <person name="FitzGerald M."/>
            <person name="Lui A."/>
            <person name="Macdonald J.P."/>
            <person name="Priest M."/>
            <person name="Orbach M.J."/>
            <person name="Galgiani J.N."/>
            <person name="Kirkland T.N."/>
            <person name="Cole G.T."/>
            <person name="Birren B.W."/>
            <person name="Henn M.R."/>
            <person name="Taylor J.W."/>
            <person name="Rounsley S.D."/>
        </authorList>
    </citation>
    <scope>GENOME REANNOTATION</scope>
    <source>
        <strain evidence="14">RS</strain>
    </source>
</reference>
<dbReference type="KEGG" id="cim:CIMG_12395"/>
<evidence type="ECO:0000256" key="5">
    <source>
        <dbReference type="ARBA" id="ARBA00023002"/>
    </source>
</evidence>
<dbReference type="GeneID" id="24164116"/>
<dbReference type="Gene3D" id="3.10.450.40">
    <property type="match status" value="2"/>
</dbReference>
<evidence type="ECO:0000256" key="8">
    <source>
        <dbReference type="PIRSR" id="PIRSR600269-51"/>
    </source>
</evidence>
<evidence type="ECO:0000256" key="10">
    <source>
        <dbReference type="SAM" id="MobiDB-lite"/>
    </source>
</evidence>
<dbReference type="SUPFAM" id="SSF49998">
    <property type="entry name" value="Amine oxidase catalytic domain"/>
    <property type="match status" value="1"/>
</dbReference>
<keyword evidence="5 9" id="KW-0560">Oxidoreductase</keyword>
<dbReference type="EC" id="1.4.3.-" evidence="9"/>
<organism evidence="13 14">
    <name type="scientific">Coccidioides immitis (strain RS)</name>
    <name type="common">Valley fever fungus</name>
    <dbReference type="NCBI Taxonomy" id="246410"/>
    <lineage>
        <taxon>Eukaryota</taxon>
        <taxon>Fungi</taxon>
        <taxon>Dikarya</taxon>
        <taxon>Ascomycota</taxon>
        <taxon>Pezizomycotina</taxon>
        <taxon>Eurotiomycetes</taxon>
        <taxon>Eurotiomycetidae</taxon>
        <taxon>Onygenales</taxon>
        <taxon>Onygenaceae</taxon>
        <taxon>Coccidioides</taxon>
    </lineage>
</organism>
<dbReference type="InterPro" id="IPR000269">
    <property type="entry name" value="Cu_amine_oxidase"/>
</dbReference>
<evidence type="ECO:0000256" key="7">
    <source>
        <dbReference type="PIRSR" id="PIRSR600269-50"/>
    </source>
</evidence>
<dbReference type="PANTHER" id="PTHR10638:SF33">
    <property type="entry name" value="AMINE OXIDASE"/>
    <property type="match status" value="1"/>
</dbReference>
<dbReference type="InterPro" id="IPR036460">
    <property type="entry name" value="Cu_amine_oxidase_C_sf"/>
</dbReference>
<evidence type="ECO:0000313" key="13">
    <source>
        <dbReference type="EMBL" id="KJF60442.1"/>
    </source>
</evidence>
<comment type="cofactor">
    <cofactor evidence="9">
        <name>Cu cation</name>
        <dbReference type="ChEBI" id="CHEBI:23378"/>
    </cofactor>
    <text evidence="9">Contains 1 topaquinone per subunit.</text>
</comment>
<dbReference type="Proteomes" id="UP000001261">
    <property type="component" value="Unassembled WGS sequence"/>
</dbReference>
<gene>
    <name evidence="13" type="ORF">CIMG_12395</name>
</gene>
<dbReference type="InterPro" id="IPR049948">
    <property type="entry name" value="Cu_Am_ox_TPQ-bd"/>
</dbReference>